<feature type="non-terminal residue" evidence="3">
    <location>
        <position position="101"/>
    </location>
</feature>
<sequence length="101" mass="10599">LTLDKTPVSTEVTDEPGSGTPGTPGTPNEGDLVQVSIAADQKSVLENEEPTFTVKINTVLDHDLIVTLSNDAKVTIKAGDTSAQYTHAAQGDDVYKDGETI</sequence>
<organism evidence="3 4">
    <name type="scientific">Pseudomonas monteilii</name>
    <dbReference type="NCBI Taxonomy" id="76759"/>
    <lineage>
        <taxon>Bacteria</taxon>
        <taxon>Pseudomonadati</taxon>
        <taxon>Pseudomonadota</taxon>
        <taxon>Gammaproteobacteria</taxon>
        <taxon>Pseudomonadales</taxon>
        <taxon>Pseudomonadaceae</taxon>
        <taxon>Pseudomonas</taxon>
    </lineage>
</organism>
<dbReference type="Proteomes" id="UP000440965">
    <property type="component" value="Unassembled WGS sequence"/>
</dbReference>
<feature type="compositionally biased region" description="Low complexity" evidence="1">
    <location>
        <begin position="16"/>
        <end position="27"/>
    </location>
</feature>
<dbReference type="EMBL" id="WEIK01000088">
    <property type="protein sequence ID" value="MVF53261.1"/>
    <property type="molecule type" value="Genomic_DNA"/>
</dbReference>
<proteinExistence type="predicted"/>
<reference evidence="3 4" key="1">
    <citation type="submission" date="2019-10" db="EMBL/GenBank/DDBJ databases">
        <title>XDR Pseudomonas monteilii producing IMP-16 from LCR.</title>
        <authorList>
            <person name="Ballaben A."/>
            <person name="Doi Y."/>
        </authorList>
    </citation>
    <scope>NUCLEOTIDE SEQUENCE [LARGE SCALE GENOMIC DNA]</scope>
    <source>
        <strain evidence="3 4">597/14</strain>
    </source>
</reference>
<dbReference type="RefSeq" id="WP_198035939.1">
    <property type="nucleotide sequence ID" value="NZ_WEIK01000088.1"/>
</dbReference>
<dbReference type="Pfam" id="PF20579">
    <property type="entry name" value="LapA"/>
    <property type="match status" value="1"/>
</dbReference>
<accession>A0A7X3F8I4</accession>
<name>A0A7X3F8I4_9PSED</name>
<dbReference type="AlphaFoldDB" id="A0A7X3F8I4"/>
<gene>
    <name evidence="3" type="ORF">F9Z43_29050</name>
</gene>
<comment type="caution">
    <text evidence="3">The sequence shown here is derived from an EMBL/GenBank/DDBJ whole genome shotgun (WGS) entry which is preliminary data.</text>
</comment>
<feature type="non-terminal residue" evidence="3">
    <location>
        <position position="1"/>
    </location>
</feature>
<feature type="region of interest" description="Disordered" evidence="1">
    <location>
        <begin position="1"/>
        <end position="31"/>
    </location>
</feature>
<evidence type="ECO:0000256" key="1">
    <source>
        <dbReference type="SAM" id="MobiDB-lite"/>
    </source>
</evidence>
<protein>
    <recommendedName>
        <fullName evidence="2">LapA adhesin domain-containing protein</fullName>
    </recommendedName>
</protein>
<evidence type="ECO:0000313" key="4">
    <source>
        <dbReference type="Proteomes" id="UP000440965"/>
    </source>
</evidence>
<evidence type="ECO:0000313" key="3">
    <source>
        <dbReference type="EMBL" id="MVF53261.1"/>
    </source>
</evidence>
<feature type="domain" description="LapA adhesin" evidence="2">
    <location>
        <begin position="31"/>
        <end position="101"/>
    </location>
</feature>
<evidence type="ECO:0000259" key="2">
    <source>
        <dbReference type="Pfam" id="PF20579"/>
    </source>
</evidence>
<dbReference type="InterPro" id="IPR046779">
    <property type="entry name" value="LapA_adhesin_dom"/>
</dbReference>